<reference evidence="2" key="1">
    <citation type="submission" date="2021-05" db="EMBL/GenBank/DDBJ databases">
        <authorList>
            <person name="Alioto T."/>
            <person name="Alioto T."/>
            <person name="Gomez Garrido J."/>
        </authorList>
    </citation>
    <scope>NUCLEOTIDE SEQUENCE</scope>
</reference>
<evidence type="ECO:0000313" key="2">
    <source>
        <dbReference type="EMBL" id="CAG6721845.1"/>
    </source>
</evidence>
<organism evidence="2">
    <name type="scientific">Cacopsylla melanoneura</name>
    <dbReference type="NCBI Taxonomy" id="428564"/>
    <lineage>
        <taxon>Eukaryota</taxon>
        <taxon>Metazoa</taxon>
        <taxon>Ecdysozoa</taxon>
        <taxon>Arthropoda</taxon>
        <taxon>Hexapoda</taxon>
        <taxon>Insecta</taxon>
        <taxon>Pterygota</taxon>
        <taxon>Neoptera</taxon>
        <taxon>Paraneoptera</taxon>
        <taxon>Hemiptera</taxon>
        <taxon>Sternorrhyncha</taxon>
        <taxon>Psylloidea</taxon>
        <taxon>Psyllidae</taxon>
        <taxon>Psyllinae</taxon>
        <taxon>Cacopsylla</taxon>
    </lineage>
</organism>
<protein>
    <submittedName>
        <fullName evidence="2">Uncharacterized protein</fullName>
    </submittedName>
</protein>
<accession>A0A8D8VDZ9</accession>
<feature type="compositionally biased region" description="Basic residues" evidence="1">
    <location>
        <begin position="94"/>
        <end position="103"/>
    </location>
</feature>
<feature type="region of interest" description="Disordered" evidence="1">
    <location>
        <begin position="55"/>
        <end position="103"/>
    </location>
</feature>
<dbReference type="EMBL" id="HBUF01362823">
    <property type="protein sequence ID" value="CAG6721845.1"/>
    <property type="molecule type" value="Transcribed_RNA"/>
</dbReference>
<proteinExistence type="predicted"/>
<feature type="compositionally biased region" description="Polar residues" evidence="1">
    <location>
        <begin position="69"/>
        <end position="86"/>
    </location>
</feature>
<dbReference type="AlphaFoldDB" id="A0A8D8VDZ9"/>
<name>A0A8D8VDZ9_9HEMI</name>
<evidence type="ECO:0000256" key="1">
    <source>
        <dbReference type="SAM" id="MobiDB-lite"/>
    </source>
</evidence>
<feature type="compositionally biased region" description="Basic residues" evidence="1">
    <location>
        <begin position="55"/>
        <end position="68"/>
    </location>
</feature>
<sequence length="178" mass="19973">MDPLVTLTIVASFICGYAGYSLVRSLQVLSQNNENSKNVSLDLTTFKQCYRKTKRKMTAGKSKLKRNISKSSGRVSKSRQKQCSTDSGEDFKSKKNSSRKIRLSRSSRTVAMCACPCVYFVCKCCGLVTDDEEKKGRKGSKQRKKHLMDRCRDCCCCCGCCSSDTTDESSCDIDVYEY</sequence>